<dbReference type="GO" id="GO:0004591">
    <property type="term" value="F:oxoglutarate dehydrogenase (succinyl-transferring) activity"/>
    <property type="evidence" value="ECO:0007669"/>
    <property type="project" value="UniProtKB-EC"/>
</dbReference>
<dbReference type="EMBL" id="JAAFGW010000208">
    <property type="protein sequence ID" value="NDP49092.1"/>
    <property type="molecule type" value="Genomic_DNA"/>
</dbReference>
<dbReference type="GO" id="GO:0045252">
    <property type="term" value="C:oxoglutarate dehydrogenase complex"/>
    <property type="evidence" value="ECO:0007669"/>
    <property type="project" value="TreeGrafter"/>
</dbReference>
<evidence type="ECO:0000256" key="3">
    <source>
        <dbReference type="ARBA" id="ARBA00023052"/>
    </source>
</evidence>
<dbReference type="GO" id="GO:0005829">
    <property type="term" value="C:cytosol"/>
    <property type="evidence" value="ECO:0007669"/>
    <property type="project" value="TreeGrafter"/>
</dbReference>
<keyword evidence="2 5" id="KW-0560">Oxidoreductase</keyword>
<evidence type="ECO:0000256" key="2">
    <source>
        <dbReference type="ARBA" id="ARBA00023002"/>
    </source>
</evidence>
<sequence>PASTSTLDDLFNGEFIPVIDDAREPRQARRIVACSGRVWFDLEAQRETLGLEDVALVRIEQLYPFPEQAFRAVLDAYPQAETFIWAQDEPMNQGAWFQTLHHLNHCAPGGRSFHYAGRPAAAAPASGYVSRHRAELEALLKDALETQYED</sequence>
<reference evidence="5 6" key="1">
    <citation type="submission" date="2019-09" db="EMBL/GenBank/DDBJ databases">
        <title>H2 Metabolism Revealed by Metagenomic Analysis in Subglacial Sediment of East Antarctica.</title>
        <authorList>
            <person name="Yang Z."/>
            <person name="Zhang Y."/>
            <person name="Lv Y."/>
            <person name="Yan W."/>
            <person name="Xiao X."/>
            <person name="Sun B."/>
            <person name="Ma H."/>
        </authorList>
    </citation>
    <scope>NUCLEOTIDE SEQUENCE [LARGE SCALE GENOMIC DNA]</scope>
    <source>
        <strain evidence="5">Bin2_2</strain>
    </source>
</reference>
<dbReference type="EC" id="1.2.4.2" evidence="5"/>
<keyword evidence="3" id="KW-0786">Thiamine pyrophosphate</keyword>
<dbReference type="GO" id="GO:0006099">
    <property type="term" value="P:tricarboxylic acid cycle"/>
    <property type="evidence" value="ECO:0007669"/>
    <property type="project" value="TreeGrafter"/>
</dbReference>
<dbReference type="GO" id="GO:0030976">
    <property type="term" value="F:thiamine pyrophosphate binding"/>
    <property type="evidence" value="ECO:0007669"/>
    <property type="project" value="InterPro"/>
</dbReference>
<evidence type="ECO:0000259" key="4">
    <source>
        <dbReference type="Pfam" id="PF16870"/>
    </source>
</evidence>
<proteinExistence type="predicted"/>
<organism evidence="5 6">
    <name type="scientific">Sulfuriferula multivorans</name>
    <dbReference type="NCBI Taxonomy" id="1559896"/>
    <lineage>
        <taxon>Bacteria</taxon>
        <taxon>Pseudomonadati</taxon>
        <taxon>Pseudomonadota</taxon>
        <taxon>Betaproteobacteria</taxon>
        <taxon>Nitrosomonadales</taxon>
        <taxon>Sulfuricellaceae</taxon>
        <taxon>Sulfuriferula</taxon>
    </lineage>
</organism>
<comment type="caution">
    <text evidence="5">The sequence shown here is derived from an EMBL/GenBank/DDBJ whole genome shotgun (WGS) entry which is preliminary data.</text>
</comment>
<dbReference type="InterPro" id="IPR031717">
    <property type="entry name" value="ODO-1/KGD_C"/>
</dbReference>
<evidence type="ECO:0000256" key="1">
    <source>
        <dbReference type="ARBA" id="ARBA00001964"/>
    </source>
</evidence>
<dbReference type="PANTHER" id="PTHR23152">
    <property type="entry name" value="2-OXOGLUTARATE DEHYDROGENASE"/>
    <property type="match status" value="1"/>
</dbReference>
<evidence type="ECO:0000313" key="5">
    <source>
        <dbReference type="EMBL" id="NDP49092.1"/>
    </source>
</evidence>
<evidence type="ECO:0000313" key="6">
    <source>
        <dbReference type="Proteomes" id="UP000483432"/>
    </source>
</evidence>
<comment type="cofactor">
    <cofactor evidence="1">
        <name>thiamine diphosphate</name>
        <dbReference type="ChEBI" id="CHEBI:58937"/>
    </cofactor>
</comment>
<dbReference type="AlphaFoldDB" id="A0A7C9P950"/>
<name>A0A7C9P950_9PROT</name>
<dbReference type="InterPro" id="IPR042179">
    <property type="entry name" value="KGD_C_sf"/>
</dbReference>
<dbReference type="Pfam" id="PF16870">
    <property type="entry name" value="OxoGdeHyase_C"/>
    <property type="match status" value="1"/>
</dbReference>
<dbReference type="InterPro" id="IPR011603">
    <property type="entry name" value="2oxoglutarate_DH_E1"/>
</dbReference>
<accession>A0A7C9P950</accession>
<feature type="domain" description="2-oxoglutarate dehydrogenase E1 component/KDG C-terminal" evidence="4">
    <location>
        <begin position="5"/>
        <end position="144"/>
    </location>
</feature>
<dbReference type="Proteomes" id="UP000483432">
    <property type="component" value="Unassembled WGS sequence"/>
</dbReference>
<protein>
    <submittedName>
        <fullName evidence="5">2-oxoglutarate dehydrogenase E1 component</fullName>
        <ecNumber evidence="5">1.2.4.2</ecNumber>
    </submittedName>
</protein>
<feature type="non-terminal residue" evidence="5">
    <location>
        <position position="1"/>
    </location>
</feature>
<gene>
    <name evidence="5" type="primary">sucA</name>
    <name evidence="5" type="ORF">GZ085_12040</name>
</gene>
<dbReference type="Gene3D" id="3.40.50.11610">
    <property type="entry name" value="Multifunctional 2-oxoglutarate metabolism enzyme, C-terminal domain"/>
    <property type="match status" value="1"/>
</dbReference>
<dbReference type="PANTHER" id="PTHR23152:SF4">
    <property type="entry name" value="2-OXOADIPATE DEHYDROGENASE COMPLEX COMPONENT E1"/>
    <property type="match status" value="1"/>
</dbReference>